<dbReference type="GO" id="GO:0016491">
    <property type="term" value="F:oxidoreductase activity"/>
    <property type="evidence" value="ECO:0007669"/>
    <property type="project" value="UniProtKB-KW"/>
</dbReference>
<protein>
    <submittedName>
        <fullName evidence="6">LuxR family transcriptional regulator</fullName>
    </submittedName>
</protein>
<dbReference type="PROSITE" id="PS00862">
    <property type="entry name" value="OX2_COVAL_FAD"/>
    <property type="match status" value="1"/>
</dbReference>
<organism evidence="6 7">
    <name type="scientific">Acrocarpospora pleiomorpha</name>
    <dbReference type="NCBI Taxonomy" id="90975"/>
    <lineage>
        <taxon>Bacteria</taxon>
        <taxon>Bacillati</taxon>
        <taxon>Actinomycetota</taxon>
        <taxon>Actinomycetes</taxon>
        <taxon>Streptosporangiales</taxon>
        <taxon>Streptosporangiaceae</taxon>
        <taxon>Acrocarpospora</taxon>
    </lineage>
</organism>
<dbReference type="Proteomes" id="UP000377595">
    <property type="component" value="Unassembled WGS sequence"/>
</dbReference>
<comment type="caution">
    <text evidence="6">The sequence shown here is derived from an EMBL/GenBank/DDBJ whole genome shotgun (WGS) entry which is preliminary data.</text>
</comment>
<dbReference type="Pfam" id="PF13191">
    <property type="entry name" value="AAA_16"/>
    <property type="match status" value="1"/>
</dbReference>
<name>A0A5M3X976_9ACTN</name>
<dbReference type="EMBL" id="BLAF01000004">
    <property type="protein sequence ID" value="GES17660.1"/>
    <property type="molecule type" value="Genomic_DNA"/>
</dbReference>
<dbReference type="InterPro" id="IPR027417">
    <property type="entry name" value="P-loop_NTPase"/>
</dbReference>
<comment type="similarity">
    <text evidence="1">Belongs to the oxygen-dependent FAD-linked oxidoreductase family.</text>
</comment>
<dbReference type="PANTHER" id="PTHR16305">
    <property type="entry name" value="TESTICULAR SOLUBLE ADENYLYL CYCLASE"/>
    <property type="match status" value="1"/>
</dbReference>
<dbReference type="InterPro" id="IPR041664">
    <property type="entry name" value="AAA_16"/>
</dbReference>
<keyword evidence="4" id="KW-0560">Oxidoreductase</keyword>
<sequence length="1041" mass="110573">MFTFVGRIEPLARLTAVYQALTTAPPGGRVGLALVTGEAGIGKTALLTRFAEEATAAGATVVWGTCWDADQAPAWWPWTQALRALLEQRAGLGTPSAELVAIVPELAADSPAAADADTTVRVRVFEAAGRLLADAAAGAPVVVILDDLHWADLSTVDLLRFLAGQHHPGALLLVGAYRPREPAADVAAALADLATTAELVPLHGMSPGEVADLIQAVAGAAVADRWAELVNRRGGGHPFCTRELCRLLAAGGPATEIPAAVRDVIGRRLARLTGQCAQLLEAAAVAGSVVLPDVLADVLADVARTGPTRIAELAAEASRAGILTPADQAGPGRFTHDLYRETIYTTLPPARRLDLHQRVAAALLRRHERGGPVFAAELAFHFAAAVELTGPAPAMAWARLAADADGNRFAFTEAAGHLARVRSAVSDAGQPLAEHEQVDLLTKEAELRLRAGDTTRARALLGAAWTRATATGRGDLLGAAALGLDRVGARFAMPRTDLIAILDTARQALAGTGTPVEAQVTAALARQLQHSVPADRPRARPLAENAVAIARTLDDPATLASCLLAHHDTLWTPGTATDRAAISAEIAGLAGQAGDQERHAQALLLLATAQLESASAAFRATLAEYRHHTGRLRQPRHDYLLRTRQAALALLDGDIDTGERLSIEADALGRAVGDSDTGNVRMSQRLEIARARDDPAELRDMAAEAVRWWIGAPAHAHAVAAGFHARAGDLDTARRELDTVLALPDWRTDRSYLWSVFVGELAAAAIALDDRPLCRRLLDDLLPVADSCAVNGALVCFMGAHAHRVGLLYAALGQPAPARQWLDRALEAHRRLGAHAWQAETQRALATLDGAPQHTAHEDTAHEDTGGPRLRRVGDMWQATYRGQSAYLRDLKGLHDLAALLARPGEDRPALDLAGGDPVHAGADRFEPILDRTALAAYRRRLAELDDELAAAQENTDLGRTRRATDEREQLLTELRRATRPGGGSRPLAATAAERARKAVTARIRDAIRRVGEALPELGEHLDRTVRTGTTCRYDPGPAPR</sequence>
<feature type="domain" description="Orc1-like AAA ATPase" evidence="5">
    <location>
        <begin position="3"/>
        <end position="173"/>
    </location>
</feature>
<proteinExistence type="inferred from homology"/>
<keyword evidence="2" id="KW-0547">Nucleotide-binding</keyword>
<dbReference type="GO" id="GO:0005524">
    <property type="term" value="F:ATP binding"/>
    <property type="evidence" value="ECO:0007669"/>
    <property type="project" value="UniProtKB-KW"/>
</dbReference>
<dbReference type="GO" id="GO:0005737">
    <property type="term" value="C:cytoplasm"/>
    <property type="evidence" value="ECO:0007669"/>
    <property type="project" value="TreeGrafter"/>
</dbReference>
<evidence type="ECO:0000313" key="7">
    <source>
        <dbReference type="Proteomes" id="UP000377595"/>
    </source>
</evidence>
<gene>
    <name evidence="6" type="ORF">Aple_005550</name>
</gene>
<dbReference type="RefSeq" id="WP_170321252.1">
    <property type="nucleotide sequence ID" value="NZ_BLAF01000004.1"/>
</dbReference>
<dbReference type="GO" id="GO:0004016">
    <property type="term" value="F:adenylate cyclase activity"/>
    <property type="evidence" value="ECO:0007669"/>
    <property type="project" value="TreeGrafter"/>
</dbReference>
<evidence type="ECO:0000256" key="3">
    <source>
        <dbReference type="ARBA" id="ARBA00022840"/>
    </source>
</evidence>
<evidence type="ECO:0000256" key="4">
    <source>
        <dbReference type="ARBA" id="ARBA00023002"/>
    </source>
</evidence>
<evidence type="ECO:0000256" key="2">
    <source>
        <dbReference type="ARBA" id="ARBA00022741"/>
    </source>
</evidence>
<accession>A0A5M3X976</accession>
<keyword evidence="3" id="KW-0067">ATP-binding</keyword>
<evidence type="ECO:0000313" key="6">
    <source>
        <dbReference type="EMBL" id="GES17660.1"/>
    </source>
</evidence>
<evidence type="ECO:0000259" key="5">
    <source>
        <dbReference type="Pfam" id="PF13191"/>
    </source>
</evidence>
<dbReference type="InterPro" id="IPR006093">
    <property type="entry name" value="Oxy_OxRdtase_FAD_BS"/>
</dbReference>
<reference evidence="6 7" key="1">
    <citation type="submission" date="2019-10" db="EMBL/GenBank/DDBJ databases">
        <title>Whole genome shotgun sequence of Acrocarpospora pleiomorpha NBRC 16267.</title>
        <authorList>
            <person name="Ichikawa N."/>
            <person name="Kimura A."/>
            <person name="Kitahashi Y."/>
            <person name="Komaki H."/>
            <person name="Oguchi A."/>
        </authorList>
    </citation>
    <scope>NUCLEOTIDE SEQUENCE [LARGE SCALE GENOMIC DNA]</scope>
    <source>
        <strain evidence="6 7">NBRC 16267</strain>
    </source>
</reference>
<keyword evidence="7" id="KW-1185">Reference proteome</keyword>
<dbReference type="SUPFAM" id="SSF52540">
    <property type="entry name" value="P-loop containing nucleoside triphosphate hydrolases"/>
    <property type="match status" value="1"/>
</dbReference>
<dbReference type="PANTHER" id="PTHR16305:SF35">
    <property type="entry name" value="TRANSCRIPTIONAL ACTIVATOR DOMAIN"/>
    <property type="match status" value="1"/>
</dbReference>
<evidence type="ECO:0000256" key="1">
    <source>
        <dbReference type="ARBA" id="ARBA00005466"/>
    </source>
</evidence>
<dbReference type="AlphaFoldDB" id="A0A5M3X976"/>